<dbReference type="GO" id="GO:0044781">
    <property type="term" value="P:bacterial-type flagellum organization"/>
    <property type="evidence" value="ECO:0007669"/>
    <property type="project" value="UniProtKB-UniRule"/>
</dbReference>
<feature type="domain" description="FlgD/Vpr Ig-like" evidence="7">
    <location>
        <begin position="106"/>
        <end position="174"/>
    </location>
</feature>
<evidence type="ECO:0000313" key="8">
    <source>
        <dbReference type="EMBL" id="PZQ97595.1"/>
    </source>
</evidence>
<evidence type="ECO:0000256" key="2">
    <source>
        <dbReference type="ARBA" id="ARBA00016013"/>
    </source>
</evidence>
<dbReference type="Proteomes" id="UP000248975">
    <property type="component" value="Unassembled WGS sequence"/>
</dbReference>
<comment type="caution">
    <text evidence="8">The sequence shown here is derived from an EMBL/GenBank/DDBJ whole genome shotgun (WGS) entry which is preliminary data.</text>
</comment>
<sequence>MTVANVSTSPANPATSPPATTPKTAISSDFQTFLKMLTAQLQNQDPLNPMDNSEYAVQLATFSGVEQQVRTNSLLEGLGGQLGVLGLSQLAGWVGRQGRAEMPVWFDGAPVELNVTPNTLADASELVVTDSTGKVVARQQVPPGEASFSWSGQDSFGEPMPEGRYSLAVDTYSAGIKLDTRPVESYAEIIEARAGSSGTILVFKGGIEVSASQITALRAE</sequence>
<dbReference type="AlphaFoldDB" id="A0A2W5SE62"/>
<accession>A0A2W5SE62</accession>
<gene>
    <name evidence="8" type="primary">flgD</name>
    <name evidence="8" type="ORF">DI533_10450</name>
</gene>
<keyword evidence="3 5" id="KW-1005">Bacterial flagellum biogenesis</keyword>
<proteinExistence type="inferred from homology"/>
<evidence type="ECO:0000256" key="3">
    <source>
        <dbReference type="ARBA" id="ARBA00022795"/>
    </source>
</evidence>
<evidence type="ECO:0000256" key="4">
    <source>
        <dbReference type="ARBA" id="ARBA00024746"/>
    </source>
</evidence>
<comment type="similarity">
    <text evidence="1 5">Belongs to the FlgD family.</text>
</comment>
<keyword evidence="8" id="KW-0966">Cell projection</keyword>
<keyword evidence="8" id="KW-0282">Flagellum</keyword>
<dbReference type="EMBL" id="QFQS01000002">
    <property type="protein sequence ID" value="PZQ97595.1"/>
    <property type="molecule type" value="Genomic_DNA"/>
</dbReference>
<keyword evidence="8" id="KW-0969">Cilium</keyword>
<protein>
    <recommendedName>
        <fullName evidence="2 5">Basal-body rod modification protein FlgD</fullName>
    </recommendedName>
</protein>
<dbReference type="NCBIfam" id="NF009453">
    <property type="entry name" value="PRK12813.1"/>
    <property type="match status" value="1"/>
</dbReference>
<dbReference type="Gene3D" id="2.60.40.4070">
    <property type="match status" value="1"/>
</dbReference>
<dbReference type="Pfam" id="PF13860">
    <property type="entry name" value="FlgD_ig"/>
    <property type="match status" value="1"/>
</dbReference>
<evidence type="ECO:0000256" key="1">
    <source>
        <dbReference type="ARBA" id="ARBA00010577"/>
    </source>
</evidence>
<comment type="function">
    <text evidence="4 5">Required for flagellar hook formation. May act as a scaffolding protein.</text>
</comment>
<reference evidence="8 9" key="1">
    <citation type="submission" date="2017-08" db="EMBL/GenBank/DDBJ databases">
        <title>Infants hospitalized years apart are colonized by the same room-sourced microbial strains.</title>
        <authorList>
            <person name="Brooks B."/>
            <person name="Olm M.R."/>
            <person name="Firek B.A."/>
            <person name="Baker R."/>
            <person name="Thomas B.C."/>
            <person name="Morowitz M.J."/>
            <person name="Banfield J.F."/>
        </authorList>
    </citation>
    <scope>NUCLEOTIDE SEQUENCE [LARGE SCALE GENOMIC DNA]</scope>
    <source>
        <strain evidence="8">S2_003_000_R2_11</strain>
    </source>
</reference>
<organism evidence="8 9">
    <name type="scientific">Cereibacter sphaeroides</name>
    <name type="common">Rhodobacter sphaeroides</name>
    <dbReference type="NCBI Taxonomy" id="1063"/>
    <lineage>
        <taxon>Bacteria</taxon>
        <taxon>Pseudomonadati</taxon>
        <taxon>Pseudomonadota</taxon>
        <taxon>Alphaproteobacteria</taxon>
        <taxon>Rhodobacterales</taxon>
        <taxon>Paracoccaceae</taxon>
        <taxon>Cereibacter</taxon>
    </lineage>
</organism>
<dbReference type="InterPro" id="IPR025965">
    <property type="entry name" value="FlgD/Vpr_Ig-like"/>
</dbReference>
<name>A0A2W5SE62_CERSP</name>
<evidence type="ECO:0000256" key="5">
    <source>
        <dbReference type="RuleBase" id="RU362076"/>
    </source>
</evidence>
<dbReference type="Pfam" id="PF03963">
    <property type="entry name" value="FlgD"/>
    <property type="match status" value="1"/>
</dbReference>
<dbReference type="InterPro" id="IPR005648">
    <property type="entry name" value="FlgD"/>
</dbReference>
<evidence type="ECO:0000313" key="9">
    <source>
        <dbReference type="Proteomes" id="UP000248975"/>
    </source>
</evidence>
<evidence type="ECO:0000256" key="6">
    <source>
        <dbReference type="SAM" id="MobiDB-lite"/>
    </source>
</evidence>
<feature type="region of interest" description="Disordered" evidence="6">
    <location>
        <begin position="1"/>
        <end position="24"/>
    </location>
</feature>
<evidence type="ECO:0000259" key="7">
    <source>
        <dbReference type="Pfam" id="PF13860"/>
    </source>
</evidence>